<dbReference type="Proteomes" id="UP000053789">
    <property type="component" value="Unassembled WGS sequence"/>
</dbReference>
<protein>
    <recommendedName>
        <fullName evidence="1">Heterokaryon incompatibility domain-containing protein</fullName>
    </recommendedName>
</protein>
<accession>A0A0D2HVV4</accession>
<dbReference type="AlphaFoldDB" id="A0A0D2HVV4"/>
<evidence type="ECO:0000313" key="3">
    <source>
        <dbReference type="Proteomes" id="UP000053789"/>
    </source>
</evidence>
<organism evidence="2 3">
    <name type="scientific">Cladophialophora bantiana (strain ATCC 10958 / CBS 173.52 / CDC B-1940 / NIH 8579)</name>
    <name type="common">Xylohypha bantiana</name>
    <dbReference type="NCBI Taxonomy" id="1442370"/>
    <lineage>
        <taxon>Eukaryota</taxon>
        <taxon>Fungi</taxon>
        <taxon>Dikarya</taxon>
        <taxon>Ascomycota</taxon>
        <taxon>Pezizomycotina</taxon>
        <taxon>Eurotiomycetes</taxon>
        <taxon>Chaetothyriomycetidae</taxon>
        <taxon>Chaetothyriales</taxon>
        <taxon>Herpotrichiellaceae</taxon>
        <taxon>Cladophialophora</taxon>
    </lineage>
</organism>
<feature type="domain" description="Heterokaryon incompatibility" evidence="1">
    <location>
        <begin position="197"/>
        <end position="347"/>
    </location>
</feature>
<dbReference type="EMBL" id="KN846981">
    <property type="protein sequence ID" value="KIW97488.1"/>
    <property type="molecule type" value="Genomic_DNA"/>
</dbReference>
<evidence type="ECO:0000259" key="1">
    <source>
        <dbReference type="Pfam" id="PF06985"/>
    </source>
</evidence>
<dbReference type="HOGENOM" id="CLU_002639_2_10_1"/>
<dbReference type="VEuPathDB" id="FungiDB:Z519_01072"/>
<dbReference type="RefSeq" id="XP_016624157.1">
    <property type="nucleotide sequence ID" value="XM_016758829.1"/>
</dbReference>
<gene>
    <name evidence="2" type="ORF">Z519_01072</name>
</gene>
<reference evidence="2" key="1">
    <citation type="submission" date="2015-01" db="EMBL/GenBank/DDBJ databases">
        <title>The Genome Sequence of Cladophialophora bantiana CBS 173.52.</title>
        <authorList>
            <consortium name="The Broad Institute Genomics Platform"/>
            <person name="Cuomo C."/>
            <person name="de Hoog S."/>
            <person name="Gorbushina A."/>
            <person name="Stielow B."/>
            <person name="Teixiera M."/>
            <person name="Abouelleil A."/>
            <person name="Chapman S.B."/>
            <person name="Priest M."/>
            <person name="Young S.K."/>
            <person name="Wortman J."/>
            <person name="Nusbaum C."/>
            <person name="Birren B."/>
        </authorList>
    </citation>
    <scope>NUCLEOTIDE SEQUENCE [LARGE SCALE GENOMIC DNA]</scope>
    <source>
        <strain evidence="2">CBS 173.52</strain>
    </source>
</reference>
<proteinExistence type="predicted"/>
<dbReference type="OrthoDB" id="4126154at2759"/>
<dbReference type="Pfam" id="PF06985">
    <property type="entry name" value="HET"/>
    <property type="match status" value="1"/>
</dbReference>
<dbReference type="InterPro" id="IPR010730">
    <property type="entry name" value="HET"/>
</dbReference>
<name>A0A0D2HVV4_CLAB1</name>
<evidence type="ECO:0000313" key="2">
    <source>
        <dbReference type="EMBL" id="KIW97488.1"/>
    </source>
</evidence>
<sequence>MAPPTVTCRYCYSTNACKHCGNLEFYELQNRPRTRGWFDNKEKPAKQKLYFRDLQDNARNCEFCAILYDGVTAVDWIRRRGLLQTLEYELGETLVLVNGNELYENDYGLSPRLEFFTLEGKVTPTAIGRGRVVPGFFTEETKGQIDVWLRDARIETVLPRRLLDVWAFSRPKDHGNASSTQQDVRLIETRPNQKGMYVTLSHCWVGREVPTTTRQNLPVRLSRISYEELSPIFQDAVRVCRFLSVRYLWIDSLCIIQGDQDDWEIQAAKMADIYENSFFTIAVQVDDGQGFIPRPELHEIRPRTATEAAIYVRELRVPGFLNQTGVFLEREGDNPPYIHARGWCYQERFLSRRILHFTGTEVMYEAGKVVQCQCGNHYTALQGKFGNPESTIHGWKTIVAEYTQHALTQQWDLLPGLAGIAKRFQFRHNPGDYVAGLWRNQLVHWLCWKSVAQYTFSNMRGYCEDCRPWPRRLTAKPEALSDHVVVPSFSWAARSGPCLFINCIWGMDYQQMATVLDTSIVVDQRNPLGRLRQCSLVLNGFCQRFYIYSTVEKDRQYVNGCNRVFVYVCDEVLHFDVCTAIADGNVKWFDLVAEQGIRFWLDARDDIPVDGTEAIVLQMFQSRKDHIGIVLLQKSSKEGSFRRIGLVFLDHDRFAGRYDTIILE</sequence>
<keyword evidence="3" id="KW-1185">Reference proteome</keyword>
<dbReference type="PANTHER" id="PTHR33112">
    <property type="entry name" value="DOMAIN PROTEIN, PUTATIVE-RELATED"/>
    <property type="match status" value="1"/>
</dbReference>
<dbReference type="PANTHER" id="PTHR33112:SF9">
    <property type="entry name" value="HETEROKARYON INCOMPATIBILITY DOMAIN-CONTAINING PROTEIN"/>
    <property type="match status" value="1"/>
</dbReference>
<dbReference type="GeneID" id="27694000"/>